<dbReference type="PROSITE" id="PS51464">
    <property type="entry name" value="SIS"/>
    <property type="match status" value="1"/>
</dbReference>
<dbReference type="CDD" id="cd04604">
    <property type="entry name" value="CBS_pair_SIS_assoc"/>
    <property type="match status" value="1"/>
</dbReference>
<dbReference type="Proteomes" id="UP000054976">
    <property type="component" value="Unassembled WGS sequence"/>
</dbReference>
<sequence>MENLIEVAKKVLLIEAQSLQSLIDRINEDFVKAVEIIHNSKGRVVVTGIGKSGLIGRKIAATLASTGTPSFFMHPAEASHGDLGMVTEEDVVIAISNSGETEEVLRLIPFLKYFNVKIIALSGNPQSTLAKQADVFLDVSVKEEACPFGFIPTASTTATLAMGDALAVALIMRNGFKKEDFAMFHPGGSLGRKMLTKVKDLMHTGEEIPVVYPDTGMIDAVLEISSKRLGVVVVIDENKKILGIITDGDVRRGVQKWGKELFDLKASQIMTKSPKTINEEELAAVALSTMRKYSITSLVVPASDGTLRGLIHIHDILKKGIF</sequence>
<keyword evidence="10" id="KW-0413">Isomerase</keyword>
<evidence type="ECO:0000256" key="4">
    <source>
        <dbReference type="PIRNR" id="PIRNR004692"/>
    </source>
</evidence>
<evidence type="ECO:0000256" key="5">
    <source>
        <dbReference type="PIRSR" id="PIRSR004692-2"/>
    </source>
</evidence>
<dbReference type="InterPro" id="IPR001347">
    <property type="entry name" value="SIS_dom"/>
</dbReference>
<keyword evidence="3 7" id="KW-0129">CBS domain</keyword>
<dbReference type="InterPro" id="IPR046342">
    <property type="entry name" value="CBS_dom_sf"/>
</dbReference>
<evidence type="ECO:0000256" key="7">
    <source>
        <dbReference type="PROSITE-ProRule" id="PRU00703"/>
    </source>
</evidence>
<dbReference type="OrthoDB" id="9762536at2"/>
<dbReference type="Gene3D" id="3.40.50.10490">
    <property type="entry name" value="Glucose-6-phosphate isomerase like protein, domain 1"/>
    <property type="match status" value="1"/>
</dbReference>
<gene>
    <name evidence="10" type="ORF">TAGGR_1384</name>
</gene>
<dbReference type="EMBL" id="BCNO01000001">
    <property type="protein sequence ID" value="GAQ94205.1"/>
    <property type="molecule type" value="Genomic_DNA"/>
</dbReference>
<keyword evidence="11" id="KW-1185">Reference proteome</keyword>
<dbReference type="InterPro" id="IPR050986">
    <property type="entry name" value="GutQ/KpsF_isomerases"/>
</dbReference>
<evidence type="ECO:0000256" key="3">
    <source>
        <dbReference type="ARBA" id="ARBA00023122"/>
    </source>
</evidence>
<dbReference type="PIRSF" id="PIRSF004692">
    <property type="entry name" value="KdsD_KpsF"/>
    <property type="match status" value="1"/>
</dbReference>
<comment type="caution">
    <text evidence="10">The sequence shown here is derived from an EMBL/GenBank/DDBJ whole genome shotgun (WGS) entry which is preliminary data.</text>
</comment>
<keyword evidence="5" id="KW-0862">Zinc</keyword>
<comment type="similarity">
    <text evidence="1 4">Belongs to the SIS family. GutQ/KpsF subfamily.</text>
</comment>
<dbReference type="GO" id="GO:0097367">
    <property type="term" value="F:carbohydrate derivative binding"/>
    <property type="evidence" value="ECO:0007669"/>
    <property type="project" value="InterPro"/>
</dbReference>
<evidence type="ECO:0000256" key="1">
    <source>
        <dbReference type="ARBA" id="ARBA00008165"/>
    </source>
</evidence>
<dbReference type="GO" id="GO:0046872">
    <property type="term" value="F:metal ion binding"/>
    <property type="evidence" value="ECO:0007669"/>
    <property type="project" value="UniProtKB-KW"/>
</dbReference>
<feature type="domain" description="SIS" evidence="9">
    <location>
        <begin position="33"/>
        <end position="176"/>
    </location>
</feature>
<protein>
    <submittedName>
        <fullName evidence="10">Arabinose-5-phosphate isomerase</fullName>
    </submittedName>
</protein>
<feature type="site" description="Catalytically relevant" evidence="6">
    <location>
        <position position="185"/>
    </location>
</feature>
<feature type="site" description="Catalytically relevant" evidence="6">
    <location>
        <position position="144"/>
    </location>
</feature>
<dbReference type="InterPro" id="IPR000644">
    <property type="entry name" value="CBS_dom"/>
</dbReference>
<dbReference type="AlphaFoldDB" id="A0A0U9HUC6"/>
<evidence type="ECO:0000259" key="8">
    <source>
        <dbReference type="PROSITE" id="PS51371"/>
    </source>
</evidence>
<evidence type="ECO:0000256" key="2">
    <source>
        <dbReference type="ARBA" id="ARBA00022737"/>
    </source>
</evidence>
<evidence type="ECO:0000313" key="11">
    <source>
        <dbReference type="Proteomes" id="UP000054976"/>
    </source>
</evidence>
<dbReference type="STRING" id="86166.TAGGR_1384"/>
<dbReference type="SUPFAM" id="SSF53697">
    <property type="entry name" value="SIS domain"/>
    <property type="match status" value="1"/>
</dbReference>
<proteinExistence type="inferred from homology"/>
<dbReference type="InterPro" id="IPR035474">
    <property type="entry name" value="SIS_Kpsf"/>
</dbReference>
<dbReference type="RefSeq" id="WP_059175676.1">
    <property type="nucleotide sequence ID" value="NZ_BCNO01000001.1"/>
</dbReference>
<dbReference type="PANTHER" id="PTHR42745">
    <property type="match status" value="1"/>
</dbReference>
<dbReference type="GO" id="GO:1901135">
    <property type="term" value="P:carbohydrate derivative metabolic process"/>
    <property type="evidence" value="ECO:0007669"/>
    <property type="project" value="InterPro"/>
</dbReference>
<feature type="site" description="Catalytically relevant" evidence="6">
    <location>
        <position position="51"/>
    </location>
</feature>
<organism evidence="10 11">
    <name type="scientific">Thermodesulfovibrio aggregans</name>
    <dbReference type="NCBI Taxonomy" id="86166"/>
    <lineage>
        <taxon>Bacteria</taxon>
        <taxon>Pseudomonadati</taxon>
        <taxon>Nitrospirota</taxon>
        <taxon>Thermodesulfovibrionia</taxon>
        <taxon>Thermodesulfovibrionales</taxon>
        <taxon>Thermodesulfovibrionaceae</taxon>
        <taxon>Thermodesulfovibrio</taxon>
    </lineage>
</organism>
<evidence type="ECO:0000259" key="9">
    <source>
        <dbReference type="PROSITE" id="PS51464"/>
    </source>
</evidence>
<feature type="binding site" evidence="5">
    <location>
        <position position="74"/>
    </location>
    <ligand>
        <name>Zn(2+)</name>
        <dbReference type="ChEBI" id="CHEBI:29105"/>
    </ligand>
</feature>
<feature type="domain" description="CBS" evidence="8">
    <location>
        <begin position="202"/>
        <end position="264"/>
    </location>
</feature>
<accession>A0A0U9HUC6</accession>
<dbReference type="NCBIfam" id="TIGR00393">
    <property type="entry name" value="kpsF"/>
    <property type="match status" value="1"/>
</dbReference>
<dbReference type="GO" id="GO:0019146">
    <property type="term" value="F:arabinose-5-phosphate isomerase activity"/>
    <property type="evidence" value="ECO:0007669"/>
    <property type="project" value="UniProtKB-ARBA"/>
</dbReference>
<dbReference type="InterPro" id="IPR004800">
    <property type="entry name" value="KdsD/KpsF-type"/>
</dbReference>
<dbReference type="InterPro" id="IPR046348">
    <property type="entry name" value="SIS_dom_sf"/>
</dbReference>
<reference evidence="11" key="1">
    <citation type="submission" date="2016-01" db="EMBL/GenBank/DDBJ databases">
        <title>Draft genome sequence of Thermodesulfovibrio aggregans strain TGE-P1.</title>
        <authorList>
            <person name="Sekiguchi Y."/>
            <person name="Ohashi A."/>
            <person name="Matsuura N."/>
            <person name="Tourlousse M.D."/>
        </authorList>
    </citation>
    <scope>NUCLEOTIDE SEQUENCE [LARGE SCALE GENOMIC DNA]</scope>
    <source>
        <strain evidence="11">TGE-P1</strain>
    </source>
</reference>
<dbReference type="Pfam" id="PF01380">
    <property type="entry name" value="SIS"/>
    <property type="match status" value="1"/>
</dbReference>
<evidence type="ECO:0000313" key="10">
    <source>
        <dbReference type="EMBL" id="GAQ94205.1"/>
    </source>
</evidence>
<name>A0A0U9HUC6_9BACT</name>
<feature type="site" description="Catalytically relevant" evidence="6">
    <location>
        <position position="103"/>
    </location>
</feature>
<keyword evidence="5" id="KW-0479">Metal-binding</keyword>
<dbReference type="SMART" id="SM00116">
    <property type="entry name" value="CBS"/>
    <property type="match status" value="2"/>
</dbReference>
<dbReference type="PROSITE" id="PS51371">
    <property type="entry name" value="CBS"/>
    <property type="match status" value="2"/>
</dbReference>
<dbReference type="GO" id="GO:0005975">
    <property type="term" value="P:carbohydrate metabolic process"/>
    <property type="evidence" value="ECO:0007669"/>
    <property type="project" value="InterPro"/>
</dbReference>
<dbReference type="FunFam" id="3.40.50.10490:FF:000011">
    <property type="entry name" value="Arabinose 5-phosphate isomerase"/>
    <property type="match status" value="1"/>
</dbReference>
<dbReference type="CDD" id="cd05014">
    <property type="entry name" value="SIS_Kpsf"/>
    <property type="match status" value="1"/>
</dbReference>
<evidence type="ECO:0000256" key="6">
    <source>
        <dbReference type="PIRSR" id="PIRSR004692-3"/>
    </source>
</evidence>
<dbReference type="Pfam" id="PF00571">
    <property type="entry name" value="CBS"/>
    <property type="match status" value="2"/>
</dbReference>
<keyword evidence="2" id="KW-0677">Repeat</keyword>
<dbReference type="Gene3D" id="3.10.580.10">
    <property type="entry name" value="CBS-domain"/>
    <property type="match status" value="1"/>
</dbReference>
<dbReference type="PANTHER" id="PTHR42745:SF1">
    <property type="entry name" value="ARABINOSE 5-PHOSPHATE ISOMERASE KDSD"/>
    <property type="match status" value="1"/>
</dbReference>
<feature type="domain" description="CBS" evidence="8">
    <location>
        <begin position="270"/>
        <end position="322"/>
    </location>
</feature>